<reference evidence="2" key="1">
    <citation type="submission" date="2021-01" db="EMBL/GenBank/DDBJ databases">
        <authorList>
            <person name="Corre E."/>
            <person name="Pelletier E."/>
            <person name="Niang G."/>
            <person name="Scheremetjew M."/>
            <person name="Finn R."/>
            <person name="Kale V."/>
            <person name="Holt S."/>
            <person name="Cochrane G."/>
            <person name="Meng A."/>
            <person name="Brown T."/>
            <person name="Cohen L."/>
        </authorList>
    </citation>
    <scope>NUCLEOTIDE SEQUENCE</scope>
    <source>
        <strain evidence="2">RCC1383</strain>
    </source>
</reference>
<evidence type="ECO:0000313" key="2">
    <source>
        <dbReference type="EMBL" id="CAD8988911.1"/>
    </source>
</evidence>
<dbReference type="PANTHER" id="PTHR10625">
    <property type="entry name" value="HISTONE DEACETYLASE HDAC1-RELATED"/>
    <property type="match status" value="1"/>
</dbReference>
<evidence type="ECO:0000259" key="1">
    <source>
        <dbReference type="Pfam" id="PF00850"/>
    </source>
</evidence>
<dbReference type="InterPro" id="IPR023801">
    <property type="entry name" value="His_deacetylse_dom"/>
</dbReference>
<dbReference type="InterPro" id="IPR037138">
    <property type="entry name" value="His_deacetylse_dom_sf"/>
</dbReference>
<feature type="domain" description="Histone deacetylase" evidence="1">
    <location>
        <begin position="20"/>
        <end position="327"/>
    </location>
</feature>
<dbReference type="GO" id="GO:0040029">
    <property type="term" value="P:epigenetic regulation of gene expression"/>
    <property type="evidence" value="ECO:0007669"/>
    <property type="project" value="TreeGrafter"/>
</dbReference>
<proteinExistence type="predicted"/>
<dbReference type="Pfam" id="PF00850">
    <property type="entry name" value="Hist_deacetyl"/>
    <property type="match status" value="1"/>
</dbReference>
<organism evidence="2">
    <name type="scientific">Phaeocystis cordata</name>
    <dbReference type="NCBI Taxonomy" id="118079"/>
    <lineage>
        <taxon>Eukaryota</taxon>
        <taxon>Haptista</taxon>
        <taxon>Haptophyta</taxon>
        <taxon>Prymnesiophyceae</taxon>
        <taxon>Phaeocystales</taxon>
        <taxon>Phaeocystaceae</taxon>
        <taxon>Phaeocystis</taxon>
    </lineage>
</organism>
<dbReference type="InterPro" id="IPR000286">
    <property type="entry name" value="HDACs"/>
</dbReference>
<dbReference type="GO" id="GO:0000118">
    <property type="term" value="C:histone deacetylase complex"/>
    <property type="evidence" value="ECO:0007669"/>
    <property type="project" value="TreeGrafter"/>
</dbReference>
<dbReference type="Gene3D" id="3.40.800.20">
    <property type="entry name" value="Histone deacetylase domain"/>
    <property type="match status" value="1"/>
</dbReference>
<dbReference type="GO" id="GO:0005737">
    <property type="term" value="C:cytoplasm"/>
    <property type="evidence" value="ECO:0007669"/>
    <property type="project" value="TreeGrafter"/>
</dbReference>
<dbReference type="InterPro" id="IPR023696">
    <property type="entry name" value="Ureohydrolase_dom_sf"/>
</dbReference>
<protein>
    <recommendedName>
        <fullName evidence="1">Histone deacetylase domain-containing protein</fullName>
    </recommendedName>
</protein>
<sequence length="363" mass="38634">MARRVLLGWAGSKGHTLYGHPECAGRSEAIEKALAKANLLTPSGSKGLVSQLELRSGGTGEAALAEDLAEKISRVHNPGFVRGLRDLKLDSVIHFDQDTYATSSTYSDLLKSVDVSCRLVDEVVAAGDGLTGFGLVRPPGHHSIPTGPMGFCVFNQISTAVRHAQAAHGLQRIAVIDFDVHHGNGTQDIFYDDPDVLYISTHQQGSFPGTGKVHEVGSGEGEGTTVNVPLPAGSGGQAARVAWDNVIAPCLKRFEPSMIFVSAGFDAHWKDPQASCQFQSSTYYELSKNIKALAEDIPSCGGRCVFILEGGYDFDALGDSVAESIRALCGMASDALLDSDALYEEPMKRVEESVEAAVNINNL</sequence>
<dbReference type="PRINTS" id="PR01270">
    <property type="entry name" value="HDASUPER"/>
</dbReference>
<accession>A0A7S1N011</accession>
<dbReference type="AlphaFoldDB" id="A0A7S1N011"/>
<dbReference type="GO" id="GO:0004407">
    <property type="term" value="F:histone deacetylase activity"/>
    <property type="evidence" value="ECO:0007669"/>
    <property type="project" value="TreeGrafter"/>
</dbReference>
<gene>
    <name evidence="2" type="ORF">PCOR1465_LOCUS1702</name>
</gene>
<dbReference type="EMBL" id="HBFZ01002675">
    <property type="protein sequence ID" value="CAD8988911.1"/>
    <property type="molecule type" value="Transcribed_RNA"/>
</dbReference>
<dbReference type="CDD" id="cd09992">
    <property type="entry name" value="HDAC_classII"/>
    <property type="match status" value="1"/>
</dbReference>
<name>A0A7S1N011_9EUKA</name>
<dbReference type="PANTHER" id="PTHR10625:SF11">
    <property type="entry name" value="HISTONE DEACETYLASE 14, CHLOROPLASTIC"/>
    <property type="match status" value="1"/>
</dbReference>
<dbReference type="SUPFAM" id="SSF52768">
    <property type="entry name" value="Arginase/deacetylase"/>
    <property type="match status" value="1"/>
</dbReference>